<feature type="transmembrane region" description="Helical" evidence="6">
    <location>
        <begin position="168"/>
        <end position="189"/>
    </location>
</feature>
<keyword evidence="3" id="KW-0547">Nucleotide-binding</keyword>
<evidence type="ECO:0000256" key="3">
    <source>
        <dbReference type="ARBA" id="ARBA00022741"/>
    </source>
</evidence>
<evidence type="ECO:0000313" key="7">
    <source>
        <dbReference type="EnsemblPlants" id="LPERR01G12990.2"/>
    </source>
</evidence>
<dbReference type="Proteomes" id="UP000032180">
    <property type="component" value="Chromosome 1"/>
</dbReference>
<dbReference type="PANTHER" id="PTHR27002">
    <property type="entry name" value="RECEPTOR-LIKE SERINE/THREONINE-PROTEIN KINASE SD1-8"/>
    <property type="match status" value="1"/>
</dbReference>
<sequence length="388" mass="43586">MEHSFVFSWTNLKSMRQGRDRLLRPAHAPLLQPNADFLSGLGNQPEWSANNTNEINGADAAARFLALIVKLMNRTADLAAFGPPSPPWPRMYANGEIWCSARPTSPGSSAGAASPASSRRCRAPLRRGRILGVRCDLRYEINDNFFLETDATLKLDIPKKGLSTTLKIVVFGVPCLVLIISVVILRSYIVKELRELYGNTVDFSDNSMATTELLLQRDLVILEREIVSESDERFSLFKFSKIKEATDNFSDEKKLGQGGFGPVYNVNACALHGHLTTNQYIAVKQLAPNSVQGFKEFKNEIKLIACLQHRNLAWHLWKEERCDELVDPSLGEDYQEMDIIRCIQVALLCVQDSAEDRPTMHDVTTMLSNRSRRLVKPAQPERFMNGST</sequence>
<dbReference type="PANTHER" id="PTHR27002:SF919">
    <property type="entry name" value="PROTEIN KINASE DOMAIN-CONTAINING PROTEIN"/>
    <property type="match status" value="1"/>
</dbReference>
<dbReference type="GO" id="GO:0005524">
    <property type="term" value="F:ATP binding"/>
    <property type="evidence" value="ECO:0007669"/>
    <property type="project" value="UniProtKB-KW"/>
</dbReference>
<evidence type="ECO:0000256" key="4">
    <source>
        <dbReference type="ARBA" id="ARBA00022777"/>
    </source>
</evidence>
<dbReference type="AlphaFoldDB" id="A0A0D9V0I9"/>
<keyword evidence="2" id="KW-0808">Transferase</keyword>
<proteinExistence type="predicted"/>
<evidence type="ECO:0008006" key="9">
    <source>
        <dbReference type="Google" id="ProtNLM"/>
    </source>
</evidence>
<name>A0A0D9V0I9_9ORYZ</name>
<reference evidence="7 8" key="1">
    <citation type="submission" date="2012-08" db="EMBL/GenBank/DDBJ databases">
        <title>Oryza genome evolution.</title>
        <authorList>
            <person name="Wing R.A."/>
        </authorList>
    </citation>
    <scope>NUCLEOTIDE SEQUENCE</scope>
</reference>
<organism evidence="7 8">
    <name type="scientific">Leersia perrieri</name>
    <dbReference type="NCBI Taxonomy" id="77586"/>
    <lineage>
        <taxon>Eukaryota</taxon>
        <taxon>Viridiplantae</taxon>
        <taxon>Streptophyta</taxon>
        <taxon>Embryophyta</taxon>
        <taxon>Tracheophyta</taxon>
        <taxon>Spermatophyta</taxon>
        <taxon>Magnoliopsida</taxon>
        <taxon>Liliopsida</taxon>
        <taxon>Poales</taxon>
        <taxon>Poaceae</taxon>
        <taxon>BOP clade</taxon>
        <taxon>Oryzoideae</taxon>
        <taxon>Oryzeae</taxon>
        <taxon>Oryzinae</taxon>
        <taxon>Leersia</taxon>
    </lineage>
</organism>
<reference evidence="7" key="3">
    <citation type="submission" date="2015-04" db="UniProtKB">
        <authorList>
            <consortium name="EnsemblPlants"/>
        </authorList>
    </citation>
    <scope>IDENTIFICATION</scope>
</reference>
<dbReference type="EnsemblPlants" id="LPERR01G12990.2">
    <property type="protein sequence ID" value="LPERR01G12990.2"/>
    <property type="gene ID" value="LPERR01G12990"/>
</dbReference>
<dbReference type="Gramene" id="LPERR01G12990.2">
    <property type="protein sequence ID" value="LPERR01G12990.2"/>
    <property type="gene ID" value="LPERR01G12990"/>
</dbReference>
<keyword evidence="6" id="KW-1133">Transmembrane helix</keyword>
<keyword evidence="5" id="KW-0067">ATP-binding</keyword>
<keyword evidence="1" id="KW-0723">Serine/threonine-protein kinase</keyword>
<dbReference type="Gene3D" id="3.30.200.20">
    <property type="entry name" value="Phosphorylase Kinase, domain 1"/>
    <property type="match status" value="1"/>
</dbReference>
<dbReference type="InterPro" id="IPR011009">
    <property type="entry name" value="Kinase-like_dom_sf"/>
</dbReference>
<keyword evidence="6" id="KW-0812">Transmembrane</keyword>
<evidence type="ECO:0000256" key="5">
    <source>
        <dbReference type="ARBA" id="ARBA00022840"/>
    </source>
</evidence>
<protein>
    <recommendedName>
        <fullName evidence="9">Protein kinase domain-containing protein</fullName>
    </recommendedName>
</protein>
<evidence type="ECO:0000256" key="2">
    <source>
        <dbReference type="ARBA" id="ARBA00022679"/>
    </source>
</evidence>
<keyword evidence="4" id="KW-0418">Kinase</keyword>
<keyword evidence="8" id="KW-1185">Reference proteome</keyword>
<evidence type="ECO:0000256" key="1">
    <source>
        <dbReference type="ARBA" id="ARBA00022527"/>
    </source>
</evidence>
<dbReference type="GO" id="GO:0004674">
    <property type="term" value="F:protein serine/threonine kinase activity"/>
    <property type="evidence" value="ECO:0007669"/>
    <property type="project" value="UniProtKB-KW"/>
</dbReference>
<accession>A0A0D9V0I9</accession>
<keyword evidence="6" id="KW-0472">Membrane</keyword>
<reference evidence="8" key="2">
    <citation type="submission" date="2013-12" db="EMBL/GenBank/DDBJ databases">
        <authorList>
            <person name="Yu Y."/>
            <person name="Lee S."/>
            <person name="de Baynast K."/>
            <person name="Wissotski M."/>
            <person name="Liu L."/>
            <person name="Talag J."/>
            <person name="Goicoechea J."/>
            <person name="Angelova A."/>
            <person name="Jetty R."/>
            <person name="Kudrna D."/>
            <person name="Golser W."/>
            <person name="Rivera L."/>
            <person name="Zhang J."/>
            <person name="Wing R."/>
        </authorList>
    </citation>
    <scope>NUCLEOTIDE SEQUENCE</scope>
</reference>
<evidence type="ECO:0000313" key="8">
    <source>
        <dbReference type="Proteomes" id="UP000032180"/>
    </source>
</evidence>
<dbReference type="SUPFAM" id="SSF56112">
    <property type="entry name" value="Protein kinase-like (PK-like)"/>
    <property type="match status" value="1"/>
</dbReference>
<evidence type="ECO:0000256" key="6">
    <source>
        <dbReference type="SAM" id="Phobius"/>
    </source>
</evidence>
<dbReference type="GO" id="GO:0005886">
    <property type="term" value="C:plasma membrane"/>
    <property type="evidence" value="ECO:0007669"/>
    <property type="project" value="TreeGrafter"/>
</dbReference>